<dbReference type="Pfam" id="PF04230">
    <property type="entry name" value="PS_pyruv_trans"/>
    <property type="match status" value="1"/>
</dbReference>
<proteinExistence type="predicted"/>
<protein>
    <submittedName>
        <fullName evidence="2">Polysaccharide pyruvyl transferase family protein</fullName>
    </submittedName>
</protein>
<dbReference type="InterPro" id="IPR007345">
    <property type="entry name" value="Polysacch_pyruvyl_Trfase"/>
</dbReference>
<organism evidence="2 3">
    <name type="scientific">Serratia rubidaea</name>
    <name type="common">Serratia marinorubra</name>
    <dbReference type="NCBI Taxonomy" id="61652"/>
    <lineage>
        <taxon>Bacteria</taxon>
        <taxon>Pseudomonadati</taxon>
        <taxon>Pseudomonadota</taxon>
        <taxon>Gammaproteobacteria</taxon>
        <taxon>Enterobacterales</taxon>
        <taxon>Yersiniaceae</taxon>
        <taxon>Serratia</taxon>
    </lineage>
</organism>
<reference evidence="2 3" key="1">
    <citation type="submission" date="2020-11" db="EMBL/GenBank/DDBJ databases">
        <title>Enhanced detection system for hospital associated transmission using whole genome sequencing surveillance.</title>
        <authorList>
            <person name="Harrison L.H."/>
            <person name="Van Tyne D."/>
            <person name="Marsh J.W."/>
            <person name="Griffith M.P."/>
            <person name="Snyder D.J."/>
            <person name="Cooper V.S."/>
            <person name="Mustapha M."/>
        </authorList>
    </citation>
    <scope>NUCLEOTIDE SEQUENCE [LARGE SCALE GENOMIC DNA]</scope>
    <source>
        <strain evidence="2 3">SER00230</strain>
    </source>
</reference>
<dbReference type="EMBL" id="JADULK010000001">
    <property type="protein sequence ID" value="MBH1928460.1"/>
    <property type="molecule type" value="Genomic_DNA"/>
</dbReference>
<keyword evidence="2" id="KW-0808">Transferase</keyword>
<comment type="caution">
    <text evidence="2">The sequence shown here is derived from an EMBL/GenBank/DDBJ whole genome shotgun (WGS) entry which is preliminary data.</text>
</comment>
<evidence type="ECO:0000259" key="1">
    <source>
        <dbReference type="Pfam" id="PF04230"/>
    </source>
</evidence>
<sequence>MFFFTQLWKRKDRKDVFSDLAEHKTFYLVSAAGMPNFGDDMLTRYWIEELQQRFPGCTIYLDAVDAVVAAKLFPHIKCVDYLWRLAQALGNDGSIEDKFSDRYTMPLRERLMSEVFNSVESIHLLGGGYINELWGANRRLVELVAYFGKINQIHCYATGLGLLPLSSENAAKMAPFIRKFTQFDVRDKASYDVLAPFELPALNFSGDDYFSFPLHPVGNIVPQESATLHLCIHTELSENEVLTADLLALLQPVAAHFCQHNANATIRFYEFRPGSDGVFFQQVQKLLPTVEFVTFEQIWQDGLAFSTHDYCISSRFHFQVIAASLGVAGVSLSWSDYYDNKFSSLKQISDWPVLRPDVAPEVLISQLFMPSPSTDRKQGKEWTHQAKARLLAQMYNF</sequence>
<name>A0ABS0M8L7_SERRU</name>
<feature type="domain" description="Polysaccharide pyruvyl transferase" evidence="1">
    <location>
        <begin position="36"/>
        <end position="335"/>
    </location>
</feature>
<evidence type="ECO:0000313" key="2">
    <source>
        <dbReference type="EMBL" id="MBH1928460.1"/>
    </source>
</evidence>
<gene>
    <name evidence="2" type="ORF">I5U13_02105</name>
</gene>
<accession>A0ABS0M8L7</accession>
<evidence type="ECO:0000313" key="3">
    <source>
        <dbReference type="Proteomes" id="UP000624159"/>
    </source>
</evidence>
<keyword evidence="3" id="KW-1185">Reference proteome</keyword>
<dbReference type="Proteomes" id="UP000624159">
    <property type="component" value="Unassembled WGS sequence"/>
</dbReference>
<dbReference type="GO" id="GO:0016740">
    <property type="term" value="F:transferase activity"/>
    <property type="evidence" value="ECO:0007669"/>
    <property type="project" value="UniProtKB-KW"/>
</dbReference>
<dbReference type="RefSeq" id="WP_197662995.1">
    <property type="nucleotide sequence ID" value="NZ_JADULK010000001.1"/>
</dbReference>